<sequence length="464" mass="51832">MSILCPIRVSSRDRHANNTWLLIIFTLAFCGVTTTVRSVATPSFPFSEVLLEQASVDLPSPPACSFAPWSDWRDDPSRPQIRTRSRITFPDPCVCVDGQAEVKCPIEESSYQEPPLPVGSWHCFNSPQQTGKDCSDDDPMSTYLNKQIQPGGPGILGRVPDEHYFPVKFFSRPASYISAETYCPHAFFHEPIHLRFDKDGNPQEVRSYQVCPIVNHSTDIPCAPPGSGMNPPPGKLGLGQDYPMVLNIIASAFVNKDPNATPSAAFPHDANSDSREPRLGRGCKEGQTVERCGGIADEETGCKCSKRLWKEYGFGWVREYFSTNRTLVDAEGKVRYKPAFCQCWFDPNEQGGLSAMTAVQNQWWWGRSFLADTDRHLGVTRKGVKWLDTWNEVVMPAEAALGASFWDAIAIKLPAATESLSDLLEDAQAFYLHMPLRLCKLRLLNLTPALIRRVELWGMQVETP</sequence>
<feature type="region of interest" description="Disordered" evidence="1">
    <location>
        <begin position="261"/>
        <end position="282"/>
    </location>
</feature>
<dbReference type="PhylomeDB" id="A0A0K6S6D2"/>
<accession>A0A0K6S6D2</accession>
<proteinExistence type="predicted"/>
<dbReference type="VEuPathDB" id="CryptoDB:Cvel_16273"/>
<name>A0A0K6S6D2_9ALVE</name>
<evidence type="ECO:0000256" key="1">
    <source>
        <dbReference type="SAM" id="MobiDB-lite"/>
    </source>
</evidence>
<dbReference type="EMBL" id="CDMZ01000270">
    <property type="protein sequence ID" value="CUC09136.1"/>
    <property type="molecule type" value="Genomic_DNA"/>
</dbReference>
<reference evidence="2" key="1">
    <citation type="submission" date="2014-11" db="EMBL/GenBank/DDBJ databases">
        <title>Molecular phylogeny of cliff fern family Woodsiaceae with morphological implications.</title>
        <authorList>
            <person name="Shao Y.-Z."/>
            <person name="Wei R."/>
            <person name="Zhang X.-C."/>
        </authorList>
    </citation>
    <scope>NUCLEOTIDE SEQUENCE</scope>
</reference>
<gene>
    <name evidence="2" type="ORF">Cvel_16273.t3.CR2</name>
</gene>
<evidence type="ECO:0000313" key="2">
    <source>
        <dbReference type="EMBL" id="CUC09136.1"/>
    </source>
</evidence>
<organism evidence="2">
    <name type="scientific">Chromera velia CCMP2878</name>
    <dbReference type="NCBI Taxonomy" id="1169474"/>
    <lineage>
        <taxon>Eukaryota</taxon>
        <taxon>Sar</taxon>
        <taxon>Alveolata</taxon>
        <taxon>Colpodellida</taxon>
        <taxon>Chromeraceae</taxon>
        <taxon>Chromera</taxon>
    </lineage>
</organism>
<protein>
    <submittedName>
        <fullName evidence="2">Uncharacterized protein</fullName>
    </submittedName>
</protein>
<feature type="compositionally biased region" description="Basic and acidic residues" evidence="1">
    <location>
        <begin position="270"/>
        <end position="282"/>
    </location>
</feature>
<dbReference type="AlphaFoldDB" id="A0A0K6S6D2"/>